<feature type="chain" id="PRO_5047242610" evidence="3">
    <location>
        <begin position="17"/>
        <end position="166"/>
    </location>
</feature>
<organism evidence="4 5">
    <name type="scientific">Limulus polyphemus</name>
    <name type="common">Atlantic horseshoe crab</name>
    <dbReference type="NCBI Taxonomy" id="6850"/>
    <lineage>
        <taxon>Eukaryota</taxon>
        <taxon>Metazoa</taxon>
        <taxon>Ecdysozoa</taxon>
        <taxon>Arthropoda</taxon>
        <taxon>Chelicerata</taxon>
        <taxon>Merostomata</taxon>
        <taxon>Xiphosura</taxon>
        <taxon>Limulidae</taxon>
        <taxon>Limulus</taxon>
    </lineage>
</organism>
<dbReference type="PANTHER" id="PTHR10380">
    <property type="entry name" value="CUTICLE PROTEIN"/>
    <property type="match status" value="1"/>
</dbReference>
<evidence type="ECO:0000256" key="3">
    <source>
        <dbReference type="SAM" id="SignalP"/>
    </source>
</evidence>
<dbReference type="Proteomes" id="UP000694941">
    <property type="component" value="Unplaced"/>
</dbReference>
<evidence type="ECO:0000313" key="5">
    <source>
        <dbReference type="RefSeq" id="XP_013782790.1"/>
    </source>
</evidence>
<dbReference type="Pfam" id="PF00379">
    <property type="entry name" value="Chitin_bind_4"/>
    <property type="match status" value="1"/>
</dbReference>
<proteinExistence type="predicted"/>
<dbReference type="InterPro" id="IPR050468">
    <property type="entry name" value="Cuticle_Struct_Prot"/>
</dbReference>
<sequence length="166" mass="17784">MSKLLVLCMLATAAYAGYPFYAAPAVKVVHAPLYSYQPKPVVAVPKPVEVEKPEPYDFSYETKDEDGNTQARQESGDGTGAVSGSYSYTDANGLFRRVNYVADAEGFKSSIETNEPGTANANPADVEVTAQEAPAIQVKAAPVHKVVKLVHAPYYHAPLAYGYGHA</sequence>
<evidence type="ECO:0000313" key="4">
    <source>
        <dbReference type="Proteomes" id="UP000694941"/>
    </source>
</evidence>
<dbReference type="GeneID" id="106467024"/>
<evidence type="ECO:0000256" key="2">
    <source>
        <dbReference type="SAM" id="MobiDB-lite"/>
    </source>
</evidence>
<keyword evidence="4" id="KW-1185">Reference proteome</keyword>
<dbReference type="InterPro" id="IPR000618">
    <property type="entry name" value="Insect_cuticle"/>
</dbReference>
<name>A0ABM1BIQ4_LIMPO</name>
<keyword evidence="1" id="KW-0193">Cuticle</keyword>
<feature type="region of interest" description="Disordered" evidence="2">
    <location>
        <begin position="60"/>
        <end position="83"/>
    </location>
</feature>
<evidence type="ECO:0000256" key="1">
    <source>
        <dbReference type="PROSITE-ProRule" id="PRU00497"/>
    </source>
</evidence>
<reference evidence="5" key="1">
    <citation type="submission" date="2025-08" db="UniProtKB">
        <authorList>
            <consortium name="RefSeq"/>
        </authorList>
    </citation>
    <scope>IDENTIFICATION</scope>
    <source>
        <tissue evidence="5">Muscle</tissue>
    </source>
</reference>
<dbReference type="RefSeq" id="XP_013782790.1">
    <property type="nucleotide sequence ID" value="XM_013927336.1"/>
</dbReference>
<keyword evidence="3" id="KW-0732">Signal</keyword>
<protein>
    <submittedName>
        <fullName evidence="5">Cuticle protein 10.9-like</fullName>
    </submittedName>
</protein>
<feature type="signal peptide" evidence="3">
    <location>
        <begin position="1"/>
        <end position="16"/>
    </location>
</feature>
<accession>A0ABM1BIQ4</accession>
<dbReference type="PROSITE" id="PS51155">
    <property type="entry name" value="CHIT_BIND_RR_2"/>
    <property type="match status" value="1"/>
</dbReference>
<dbReference type="PRINTS" id="PR00947">
    <property type="entry name" value="CUTICLE"/>
</dbReference>
<gene>
    <name evidence="5" type="primary">LOC106467024</name>
</gene>